<evidence type="ECO:0000256" key="2">
    <source>
        <dbReference type="ARBA" id="ARBA00023134"/>
    </source>
</evidence>
<dbReference type="SMART" id="SM00175">
    <property type="entry name" value="RAB"/>
    <property type="match status" value="1"/>
</dbReference>
<reference evidence="4" key="1">
    <citation type="submission" date="2025-08" db="UniProtKB">
        <authorList>
            <consortium name="RefSeq"/>
        </authorList>
    </citation>
    <scope>IDENTIFICATION</scope>
    <source>
        <strain evidence="4">Aabys</strain>
        <tissue evidence="4">Whole body</tissue>
    </source>
</reference>
<sequence>MDFIKCVVIGDGAVGKTCLLISYTTNVFHAEYEPTIFDNYAVTIVIDGKSYTLGVFDTAGQEDYECLRPLSYKDTDVFLVCFSVVNRTSYANVKEKWVPELKQLSPNTPFLLVGTKIDLRDEQPNSSSKVFSRYNETPIDFAMGNKLAKKIKAVKYVECSALTKKNIKAVFDEALLAVIGPEKHHKKCFCRIL</sequence>
<dbReference type="InterPro" id="IPR027417">
    <property type="entry name" value="P-loop_NTPase"/>
</dbReference>
<name>A0A9J7I6K7_MUSDO</name>
<dbReference type="PRINTS" id="PR00449">
    <property type="entry name" value="RASTRNSFRMNG"/>
</dbReference>
<dbReference type="VEuPathDB" id="VectorBase:MDOMA2_005620"/>
<dbReference type="Proteomes" id="UP001652621">
    <property type="component" value="Unplaced"/>
</dbReference>
<dbReference type="SMART" id="SM00176">
    <property type="entry name" value="RAN"/>
    <property type="match status" value="1"/>
</dbReference>
<dbReference type="STRING" id="7370.A0A1I8N978"/>
<dbReference type="SUPFAM" id="SSF52540">
    <property type="entry name" value="P-loop containing nucleoside triphosphate hydrolases"/>
    <property type="match status" value="1"/>
</dbReference>
<dbReference type="InterPro" id="IPR005225">
    <property type="entry name" value="Small_GTP-bd"/>
</dbReference>
<evidence type="ECO:0000313" key="4">
    <source>
        <dbReference type="RefSeq" id="XP_005189227.2"/>
    </source>
</evidence>
<dbReference type="PANTHER" id="PTHR24072">
    <property type="entry name" value="RHO FAMILY GTPASE"/>
    <property type="match status" value="1"/>
</dbReference>
<evidence type="ECO:0000313" key="3">
    <source>
        <dbReference type="Proteomes" id="UP001652621"/>
    </source>
</evidence>
<keyword evidence="3" id="KW-1185">Reference proteome</keyword>
<organism evidence="3 4">
    <name type="scientific">Musca domestica</name>
    <name type="common">House fly</name>
    <dbReference type="NCBI Taxonomy" id="7370"/>
    <lineage>
        <taxon>Eukaryota</taxon>
        <taxon>Metazoa</taxon>
        <taxon>Ecdysozoa</taxon>
        <taxon>Arthropoda</taxon>
        <taxon>Hexapoda</taxon>
        <taxon>Insecta</taxon>
        <taxon>Pterygota</taxon>
        <taxon>Neoptera</taxon>
        <taxon>Endopterygota</taxon>
        <taxon>Diptera</taxon>
        <taxon>Brachycera</taxon>
        <taxon>Muscomorpha</taxon>
        <taxon>Muscoidea</taxon>
        <taxon>Muscidae</taxon>
        <taxon>Musca</taxon>
    </lineage>
</organism>
<keyword evidence="2" id="KW-0342">GTP-binding</keyword>
<accession>A0A9J7I6K7</accession>
<evidence type="ECO:0000256" key="1">
    <source>
        <dbReference type="ARBA" id="ARBA00022741"/>
    </source>
</evidence>
<dbReference type="SMART" id="SM00173">
    <property type="entry name" value="RAS"/>
    <property type="match status" value="1"/>
</dbReference>
<gene>
    <name evidence="4" type="primary">LOC101899656</name>
</gene>
<keyword evidence="1" id="KW-0547">Nucleotide-binding</keyword>
<dbReference type="PROSITE" id="PS51420">
    <property type="entry name" value="RHO"/>
    <property type="match status" value="1"/>
</dbReference>
<dbReference type="Pfam" id="PF00071">
    <property type="entry name" value="Ras"/>
    <property type="match status" value="1"/>
</dbReference>
<protein>
    <submittedName>
        <fullName evidence="4">Cdc42 homolog</fullName>
    </submittedName>
</protein>
<dbReference type="GeneID" id="101899656"/>
<dbReference type="CDD" id="cd00157">
    <property type="entry name" value="Rho"/>
    <property type="match status" value="1"/>
</dbReference>
<dbReference type="OrthoDB" id="8830751at2759"/>
<dbReference type="PROSITE" id="PS51421">
    <property type="entry name" value="RAS"/>
    <property type="match status" value="1"/>
</dbReference>
<dbReference type="NCBIfam" id="TIGR00231">
    <property type="entry name" value="small_GTP"/>
    <property type="match status" value="1"/>
</dbReference>
<dbReference type="PROSITE" id="PS51419">
    <property type="entry name" value="RAB"/>
    <property type="match status" value="1"/>
</dbReference>
<proteinExistence type="predicted"/>
<dbReference type="RefSeq" id="XP_005189227.2">
    <property type="nucleotide sequence ID" value="XM_005189170.4"/>
</dbReference>
<dbReference type="eggNOG" id="KOG0393">
    <property type="taxonomic scope" value="Eukaryota"/>
</dbReference>
<dbReference type="Gene3D" id="3.40.50.300">
    <property type="entry name" value="P-loop containing nucleotide triphosphate hydrolases"/>
    <property type="match status" value="1"/>
</dbReference>
<dbReference type="InterPro" id="IPR003578">
    <property type="entry name" value="Small_GTPase_Rho"/>
</dbReference>
<dbReference type="VEuPathDB" id="VectorBase:MDOA012889"/>
<dbReference type="SMART" id="SM00174">
    <property type="entry name" value="RHO"/>
    <property type="match status" value="1"/>
</dbReference>
<dbReference type="InterPro" id="IPR001806">
    <property type="entry name" value="Small_GTPase"/>
</dbReference>